<dbReference type="GO" id="GO:0008097">
    <property type="term" value="F:5S rRNA binding"/>
    <property type="evidence" value="ECO:0007669"/>
    <property type="project" value="TreeGrafter"/>
</dbReference>
<dbReference type="PANTHER" id="PTHR12899">
    <property type="entry name" value="39S RIBOSOMAL PROTEIN L18, MITOCHONDRIAL"/>
    <property type="match status" value="1"/>
</dbReference>
<keyword evidence="3 7" id="KW-0694">RNA-binding</keyword>
<dbReference type="FunFam" id="3.30.420.100:FF:000001">
    <property type="entry name" value="50S ribosomal protein L18"/>
    <property type="match status" value="1"/>
</dbReference>
<dbReference type="CDD" id="cd00432">
    <property type="entry name" value="Ribosomal_L18_L5e"/>
    <property type="match status" value="1"/>
</dbReference>
<evidence type="ECO:0000256" key="5">
    <source>
        <dbReference type="ARBA" id="ARBA00023274"/>
    </source>
</evidence>
<evidence type="ECO:0000256" key="1">
    <source>
        <dbReference type="ARBA" id="ARBA00007116"/>
    </source>
</evidence>
<keyword evidence="4 7" id="KW-0689">Ribosomal protein</keyword>
<reference evidence="8 9" key="1">
    <citation type="journal article" date="2015" name="Nature">
        <title>rRNA introns, odd ribosomes, and small enigmatic genomes across a large radiation of phyla.</title>
        <authorList>
            <person name="Brown C.T."/>
            <person name="Hug L.A."/>
            <person name="Thomas B.C."/>
            <person name="Sharon I."/>
            <person name="Castelle C.J."/>
            <person name="Singh A."/>
            <person name="Wilkins M.J."/>
            <person name="Williams K.H."/>
            <person name="Banfield J.F."/>
        </authorList>
    </citation>
    <scope>NUCLEOTIDE SEQUENCE [LARGE SCALE GENOMIC DNA]</scope>
</reference>
<keyword evidence="5 7" id="KW-0687">Ribonucleoprotein</keyword>
<comment type="subunit">
    <text evidence="7">Part of the 50S ribosomal subunit; part of the 5S rRNA/L5/L18/L25 subcomplex. Contacts the 5S and 23S rRNAs.</text>
</comment>
<dbReference type="GO" id="GO:0006412">
    <property type="term" value="P:translation"/>
    <property type="evidence" value="ECO:0007669"/>
    <property type="project" value="UniProtKB-UniRule"/>
</dbReference>
<proteinExistence type="inferred from homology"/>
<dbReference type="Gene3D" id="3.30.420.100">
    <property type="match status" value="1"/>
</dbReference>
<comment type="function">
    <text evidence="7">This is one of the proteins that bind and probably mediate the attachment of the 5S RNA into the large ribosomal subunit, where it forms part of the central protuberance.</text>
</comment>
<keyword evidence="2 7" id="KW-0699">rRNA-binding</keyword>
<dbReference type="PATRIC" id="fig|1618732.3.peg.387"/>
<evidence type="ECO:0000313" key="9">
    <source>
        <dbReference type="Proteomes" id="UP000034107"/>
    </source>
</evidence>
<organism evidence="8 9">
    <name type="scientific">Candidatus Nomurabacteria bacterium GW2011_GWA1_46_11</name>
    <dbReference type="NCBI Taxonomy" id="1618732"/>
    <lineage>
        <taxon>Bacteria</taxon>
        <taxon>Candidatus Nomuraibacteriota</taxon>
    </lineage>
</organism>
<dbReference type="AlphaFoldDB" id="A0A0G1RMA5"/>
<comment type="caution">
    <text evidence="8">The sequence shown here is derived from an EMBL/GenBank/DDBJ whole genome shotgun (WGS) entry which is preliminary data.</text>
</comment>
<dbReference type="Pfam" id="PF00861">
    <property type="entry name" value="Ribosomal_L18p"/>
    <property type="match status" value="1"/>
</dbReference>
<dbReference type="HAMAP" id="MF_01337_B">
    <property type="entry name" value="Ribosomal_uL18_B"/>
    <property type="match status" value="1"/>
</dbReference>
<dbReference type="InterPro" id="IPR057268">
    <property type="entry name" value="Ribosomal_L18"/>
</dbReference>
<dbReference type="NCBIfam" id="TIGR00060">
    <property type="entry name" value="L18_bact"/>
    <property type="match status" value="1"/>
</dbReference>
<evidence type="ECO:0000256" key="3">
    <source>
        <dbReference type="ARBA" id="ARBA00022884"/>
    </source>
</evidence>
<dbReference type="GO" id="GO:0022625">
    <property type="term" value="C:cytosolic large ribosomal subunit"/>
    <property type="evidence" value="ECO:0007669"/>
    <property type="project" value="TreeGrafter"/>
</dbReference>
<name>A0A0G1RMA5_9BACT</name>
<evidence type="ECO:0000256" key="7">
    <source>
        <dbReference type="HAMAP-Rule" id="MF_01337"/>
    </source>
</evidence>
<dbReference type="GO" id="GO:0003735">
    <property type="term" value="F:structural constituent of ribosome"/>
    <property type="evidence" value="ECO:0007669"/>
    <property type="project" value="InterPro"/>
</dbReference>
<dbReference type="PANTHER" id="PTHR12899:SF3">
    <property type="entry name" value="LARGE RIBOSOMAL SUBUNIT PROTEIN UL18M"/>
    <property type="match status" value="1"/>
</dbReference>
<accession>A0A0G1RMA5</accession>
<dbReference type="InterPro" id="IPR004389">
    <property type="entry name" value="Ribosomal_uL18_bac-type"/>
</dbReference>
<comment type="similarity">
    <text evidence="1 7">Belongs to the universal ribosomal protein uL18 family.</text>
</comment>
<dbReference type="SUPFAM" id="SSF53137">
    <property type="entry name" value="Translational machinery components"/>
    <property type="match status" value="1"/>
</dbReference>
<protein>
    <recommendedName>
        <fullName evidence="6 7">Large ribosomal subunit protein uL18</fullName>
    </recommendedName>
</protein>
<gene>
    <name evidence="7" type="primary">rplR</name>
    <name evidence="8" type="ORF">UX31_C0007G0046</name>
</gene>
<dbReference type="Proteomes" id="UP000034107">
    <property type="component" value="Unassembled WGS sequence"/>
</dbReference>
<dbReference type="InterPro" id="IPR005484">
    <property type="entry name" value="Ribosomal_uL18_bac/plant/anim"/>
</dbReference>
<sequence>MSDLWVTHKSDMWNKSNMQTKQDKRIRLKKKIRTKIKGTSERPRLSVFRSNKFIYAQVINDAMGKTIASASDVKAGKGTKMERAKEVGKAIAEACGKVKIKKVVFDRNGFKYTGRVKLVADAARGAGLEF</sequence>
<evidence type="ECO:0000256" key="4">
    <source>
        <dbReference type="ARBA" id="ARBA00022980"/>
    </source>
</evidence>
<evidence type="ECO:0000256" key="2">
    <source>
        <dbReference type="ARBA" id="ARBA00022730"/>
    </source>
</evidence>
<dbReference type="EMBL" id="LCLS01000007">
    <property type="protein sequence ID" value="KKU22060.1"/>
    <property type="molecule type" value="Genomic_DNA"/>
</dbReference>
<evidence type="ECO:0000313" key="8">
    <source>
        <dbReference type="EMBL" id="KKU22060.1"/>
    </source>
</evidence>
<evidence type="ECO:0000256" key="6">
    <source>
        <dbReference type="ARBA" id="ARBA00035197"/>
    </source>
</evidence>